<evidence type="ECO:0000313" key="1">
    <source>
        <dbReference type="EMBL" id="KAK9903185.1"/>
    </source>
</evidence>
<protein>
    <submittedName>
        <fullName evidence="1">Uncharacterized protein</fullName>
    </submittedName>
</protein>
<organism evidence="1 2">
    <name type="scientific">Rubus argutus</name>
    <name type="common">Southern blackberry</name>
    <dbReference type="NCBI Taxonomy" id="59490"/>
    <lineage>
        <taxon>Eukaryota</taxon>
        <taxon>Viridiplantae</taxon>
        <taxon>Streptophyta</taxon>
        <taxon>Embryophyta</taxon>
        <taxon>Tracheophyta</taxon>
        <taxon>Spermatophyta</taxon>
        <taxon>Magnoliopsida</taxon>
        <taxon>eudicotyledons</taxon>
        <taxon>Gunneridae</taxon>
        <taxon>Pentapetalae</taxon>
        <taxon>rosids</taxon>
        <taxon>fabids</taxon>
        <taxon>Rosales</taxon>
        <taxon>Rosaceae</taxon>
        <taxon>Rosoideae</taxon>
        <taxon>Rosoideae incertae sedis</taxon>
        <taxon>Rubus</taxon>
    </lineage>
</organism>
<reference evidence="1 2" key="1">
    <citation type="journal article" date="2023" name="G3 (Bethesda)">
        <title>A chromosome-length genome assembly and annotation of blackberry (Rubus argutus, cv. 'Hillquist').</title>
        <authorList>
            <person name="Bruna T."/>
            <person name="Aryal R."/>
            <person name="Dudchenko O."/>
            <person name="Sargent D.J."/>
            <person name="Mead D."/>
            <person name="Buti M."/>
            <person name="Cavallini A."/>
            <person name="Hytonen T."/>
            <person name="Andres J."/>
            <person name="Pham M."/>
            <person name="Weisz D."/>
            <person name="Mascagni F."/>
            <person name="Usai G."/>
            <person name="Natali L."/>
            <person name="Bassil N."/>
            <person name="Fernandez G.E."/>
            <person name="Lomsadze A."/>
            <person name="Armour M."/>
            <person name="Olukolu B."/>
            <person name="Poorten T."/>
            <person name="Britton C."/>
            <person name="Davik J."/>
            <person name="Ashrafi H."/>
            <person name="Aiden E.L."/>
            <person name="Borodovsky M."/>
            <person name="Worthington M."/>
        </authorList>
    </citation>
    <scope>NUCLEOTIDE SEQUENCE [LARGE SCALE GENOMIC DNA]</scope>
    <source>
        <strain evidence="1">PI 553951</strain>
    </source>
</reference>
<dbReference type="EMBL" id="JBEDUW010000231">
    <property type="protein sequence ID" value="KAK9903185.1"/>
    <property type="molecule type" value="Genomic_DNA"/>
</dbReference>
<proteinExistence type="predicted"/>
<comment type="caution">
    <text evidence="1">The sequence shown here is derived from an EMBL/GenBank/DDBJ whole genome shotgun (WGS) entry which is preliminary data.</text>
</comment>
<dbReference type="AlphaFoldDB" id="A0AAW1VIL6"/>
<name>A0AAW1VIL6_RUBAR</name>
<evidence type="ECO:0000313" key="2">
    <source>
        <dbReference type="Proteomes" id="UP001457282"/>
    </source>
</evidence>
<keyword evidence="2" id="KW-1185">Reference proteome</keyword>
<dbReference type="Proteomes" id="UP001457282">
    <property type="component" value="Unassembled WGS sequence"/>
</dbReference>
<gene>
    <name evidence="1" type="ORF">M0R45_001151</name>
</gene>
<accession>A0AAW1VIL6</accession>
<sequence>MKVGDIPQRGKVVHRFLLSFLPSPTSFGWDSSPFLSTRYGGGVRLILSGPPRIGFGTSRMKVYGGLHSGCKVMLGSDTQSNCGFASLGLISDDDDDNLLPLGLRFDDCGYRATRATRATRASTQICFYSFGLGPWWED</sequence>